<dbReference type="EMBL" id="JYLF01000003">
    <property type="protein sequence ID" value="KMN13908.1"/>
    <property type="molecule type" value="Genomic_DNA"/>
</dbReference>
<accession>A0A0J6INY4</accession>
<protein>
    <submittedName>
        <fullName evidence="1">Uncharacterized protein</fullName>
    </submittedName>
</protein>
<dbReference type="PATRIC" id="fig|1608994.3.peg.2165"/>
<sequence>MNTLLFTMFAPPGLAFDPCDVEHVDPLRGEFRSIILAISIPFWPLLPFSEPRDPARLWIIDHACGE</sequence>
<reference evidence="1 2" key="1">
    <citation type="submission" date="2015-02" db="EMBL/GenBank/DDBJ databases">
        <title>Pseudomonas helleri sp. nov. and Pseudomonas weihenstephanensis sp. nov., isolated from raw cows milk.</title>
        <authorList>
            <person name="von Neubeck M."/>
            <person name="Huptas C."/>
            <person name="Wenning M."/>
            <person name="Scherer S."/>
        </authorList>
    </citation>
    <scope>NUCLEOTIDE SEQUENCE [LARGE SCALE GENOMIC DNA]</scope>
    <source>
        <strain evidence="1 2">DSM 29166</strain>
    </source>
</reference>
<dbReference type="Proteomes" id="UP000036325">
    <property type="component" value="Unassembled WGS sequence"/>
</dbReference>
<evidence type="ECO:0000313" key="2">
    <source>
        <dbReference type="Proteomes" id="UP000036325"/>
    </source>
</evidence>
<evidence type="ECO:0000313" key="1">
    <source>
        <dbReference type="EMBL" id="KMN13908.1"/>
    </source>
</evidence>
<organism evidence="1 2">
    <name type="scientific">Pseudomonas weihenstephanensis</name>
    <dbReference type="NCBI Taxonomy" id="1608994"/>
    <lineage>
        <taxon>Bacteria</taxon>
        <taxon>Pseudomonadati</taxon>
        <taxon>Pseudomonadota</taxon>
        <taxon>Gammaproteobacteria</taxon>
        <taxon>Pseudomonadales</taxon>
        <taxon>Pseudomonadaceae</taxon>
        <taxon>Pseudomonas</taxon>
    </lineage>
</organism>
<proteinExistence type="predicted"/>
<dbReference type="STRING" id="1608994.TU86_07775"/>
<name>A0A0J6INY4_9PSED</name>
<gene>
    <name evidence="1" type="ORF">TU86_07775</name>
</gene>
<comment type="caution">
    <text evidence="1">The sequence shown here is derived from an EMBL/GenBank/DDBJ whole genome shotgun (WGS) entry which is preliminary data.</text>
</comment>
<dbReference type="AlphaFoldDB" id="A0A0J6INY4"/>